<evidence type="ECO:0000313" key="2">
    <source>
        <dbReference type="EMBL" id="CAB1441610.1"/>
    </source>
</evidence>
<proteinExistence type="predicted"/>
<sequence length="164" mass="18272">MRGELPTPSCFSGGREKKKKKKKRPSSSRPICHAHQGNHSPALAQTSAAHPPQPLHHSAHIIKWTNMYKHPDGYKHSLSHTLMEGGSVVQWAARWYSFFPGYPPTPTGRSRLGRPRTRWMDYKSHLVLETPQEELGGLAERRGMTGTPWSAGCCWGRVPAAAAD</sequence>
<accession>A0A9N7V318</accession>
<feature type="region of interest" description="Disordered" evidence="1">
    <location>
        <begin position="1"/>
        <end position="55"/>
    </location>
</feature>
<dbReference type="AlphaFoldDB" id="A0A9N7V318"/>
<feature type="compositionally biased region" description="Polar residues" evidence="1">
    <location>
        <begin position="37"/>
        <end position="48"/>
    </location>
</feature>
<name>A0A9N7V318_PLEPL</name>
<gene>
    <name evidence="2" type="ORF">PLEPLA_LOCUS29371</name>
</gene>
<comment type="caution">
    <text evidence="2">The sequence shown here is derived from an EMBL/GenBank/DDBJ whole genome shotgun (WGS) entry which is preliminary data.</text>
</comment>
<protein>
    <submittedName>
        <fullName evidence="2">Uncharacterized protein</fullName>
    </submittedName>
</protein>
<dbReference type="Proteomes" id="UP001153269">
    <property type="component" value="Unassembled WGS sequence"/>
</dbReference>
<evidence type="ECO:0000256" key="1">
    <source>
        <dbReference type="SAM" id="MobiDB-lite"/>
    </source>
</evidence>
<reference evidence="2" key="1">
    <citation type="submission" date="2020-03" db="EMBL/GenBank/DDBJ databases">
        <authorList>
            <person name="Weist P."/>
        </authorList>
    </citation>
    <scope>NUCLEOTIDE SEQUENCE</scope>
</reference>
<evidence type="ECO:0000313" key="3">
    <source>
        <dbReference type="Proteomes" id="UP001153269"/>
    </source>
</evidence>
<organism evidence="2 3">
    <name type="scientific">Pleuronectes platessa</name>
    <name type="common">European plaice</name>
    <dbReference type="NCBI Taxonomy" id="8262"/>
    <lineage>
        <taxon>Eukaryota</taxon>
        <taxon>Metazoa</taxon>
        <taxon>Chordata</taxon>
        <taxon>Craniata</taxon>
        <taxon>Vertebrata</taxon>
        <taxon>Euteleostomi</taxon>
        <taxon>Actinopterygii</taxon>
        <taxon>Neopterygii</taxon>
        <taxon>Teleostei</taxon>
        <taxon>Neoteleostei</taxon>
        <taxon>Acanthomorphata</taxon>
        <taxon>Carangaria</taxon>
        <taxon>Pleuronectiformes</taxon>
        <taxon>Pleuronectoidei</taxon>
        <taxon>Pleuronectidae</taxon>
        <taxon>Pleuronectes</taxon>
    </lineage>
</organism>
<feature type="compositionally biased region" description="Basic residues" evidence="1">
    <location>
        <begin position="16"/>
        <end position="26"/>
    </location>
</feature>
<dbReference type="EMBL" id="CADEAL010002669">
    <property type="protein sequence ID" value="CAB1441610.1"/>
    <property type="molecule type" value="Genomic_DNA"/>
</dbReference>
<keyword evidence="3" id="KW-1185">Reference proteome</keyword>